<keyword evidence="3" id="KW-1185">Reference proteome</keyword>
<feature type="compositionally biased region" description="Basic residues" evidence="1">
    <location>
        <begin position="186"/>
        <end position="195"/>
    </location>
</feature>
<name>A0A2G5TSS2_9PELO</name>
<feature type="region of interest" description="Disordered" evidence="1">
    <location>
        <begin position="186"/>
        <end position="248"/>
    </location>
</feature>
<evidence type="ECO:0000313" key="3">
    <source>
        <dbReference type="Proteomes" id="UP000230233"/>
    </source>
</evidence>
<gene>
    <name evidence="2" type="primary">Cnig_chr_V.g21625</name>
    <name evidence="2" type="ORF">B9Z55_021625</name>
</gene>
<organism evidence="2 3">
    <name type="scientific">Caenorhabditis nigoni</name>
    <dbReference type="NCBI Taxonomy" id="1611254"/>
    <lineage>
        <taxon>Eukaryota</taxon>
        <taxon>Metazoa</taxon>
        <taxon>Ecdysozoa</taxon>
        <taxon>Nematoda</taxon>
        <taxon>Chromadorea</taxon>
        <taxon>Rhabditida</taxon>
        <taxon>Rhabditina</taxon>
        <taxon>Rhabditomorpha</taxon>
        <taxon>Rhabditoidea</taxon>
        <taxon>Rhabditidae</taxon>
        <taxon>Peloderinae</taxon>
        <taxon>Caenorhabditis</taxon>
    </lineage>
</organism>
<reference evidence="3" key="1">
    <citation type="submission" date="2017-10" db="EMBL/GenBank/DDBJ databases">
        <title>Rapid genome shrinkage in a self-fertile nematode reveals novel sperm competition proteins.</title>
        <authorList>
            <person name="Yin D."/>
            <person name="Schwarz E.M."/>
            <person name="Thomas C.G."/>
            <person name="Felde R.L."/>
            <person name="Korf I.F."/>
            <person name="Cutter A.D."/>
            <person name="Schartner C.M."/>
            <person name="Ralston E.J."/>
            <person name="Meyer B.J."/>
            <person name="Haag E.S."/>
        </authorList>
    </citation>
    <scope>NUCLEOTIDE SEQUENCE [LARGE SCALE GENOMIC DNA]</scope>
    <source>
        <strain evidence="3">JU1422</strain>
    </source>
</reference>
<dbReference type="AlphaFoldDB" id="A0A2G5TSS2"/>
<feature type="region of interest" description="Disordered" evidence="1">
    <location>
        <begin position="311"/>
        <end position="340"/>
    </location>
</feature>
<evidence type="ECO:0000256" key="1">
    <source>
        <dbReference type="SAM" id="MobiDB-lite"/>
    </source>
</evidence>
<sequence>MDYIEFETKNLKFKDACYKNYLLKEFVQVLEIEKALEEKFWLESLHSLNFRDIFVLDILKFFLESIKEKFPEFQGFMEHHPDFLEDFSGKNSGSMEHFEEEEDDEIFVVFENLKNPENSEKLDHFEEEDDDEIFVVFENLGNWEKCELCKQKVAGRFMEFFHENAKIEVCRKNLAIMKRLVFKKPRKRRNRKRNNWKNGIIKNYNNSKKPKIQELGKSGKFGNPGKSWSPKNPGRRGRPKKLESAELPEITGSLHSKNADIIELPNLEIDESEVNGIQKIQNQIFAENFFLEIEQIDNLPVLELDDVDFQTEPKESGNHGPNPGPKRTIAQLFQIPRRNA</sequence>
<evidence type="ECO:0000313" key="2">
    <source>
        <dbReference type="EMBL" id="PIC30360.1"/>
    </source>
</evidence>
<comment type="caution">
    <text evidence="2">The sequence shown here is derived from an EMBL/GenBank/DDBJ whole genome shotgun (WGS) entry which is preliminary data.</text>
</comment>
<protein>
    <submittedName>
        <fullName evidence="2">Uncharacterized protein</fullName>
    </submittedName>
</protein>
<dbReference type="EMBL" id="PDUG01000005">
    <property type="protein sequence ID" value="PIC30360.1"/>
    <property type="molecule type" value="Genomic_DNA"/>
</dbReference>
<proteinExistence type="predicted"/>
<dbReference type="Proteomes" id="UP000230233">
    <property type="component" value="Chromosome V"/>
</dbReference>
<accession>A0A2G5TSS2</accession>